<feature type="transmembrane region" description="Helical" evidence="1">
    <location>
        <begin position="428"/>
        <end position="448"/>
    </location>
</feature>
<dbReference type="Gene3D" id="3.30.2090.10">
    <property type="entry name" value="Multidrug efflux transporter AcrB TolC docking domain, DN and DC subdomains"/>
    <property type="match status" value="2"/>
</dbReference>
<evidence type="ECO:0000256" key="1">
    <source>
        <dbReference type="SAM" id="Phobius"/>
    </source>
</evidence>
<dbReference type="InterPro" id="IPR001036">
    <property type="entry name" value="Acrflvin-R"/>
</dbReference>
<feature type="transmembrane region" description="Helical" evidence="1">
    <location>
        <begin position="894"/>
        <end position="919"/>
    </location>
</feature>
<dbReference type="SUPFAM" id="SSF82714">
    <property type="entry name" value="Multidrug efflux transporter AcrB TolC docking domain, DN and DC subdomains"/>
    <property type="match status" value="2"/>
</dbReference>
<gene>
    <name evidence="3" type="ORF">CH364_18185</name>
</gene>
<protein>
    <recommendedName>
        <fullName evidence="2">SSD domain-containing protein</fullName>
    </recommendedName>
</protein>
<dbReference type="Gene3D" id="3.30.70.1320">
    <property type="entry name" value="Multidrug efflux transporter AcrB pore domain like"/>
    <property type="match status" value="1"/>
</dbReference>
<feature type="transmembrane region" description="Helical" evidence="1">
    <location>
        <begin position="940"/>
        <end position="958"/>
    </location>
</feature>
<dbReference type="PANTHER" id="PTHR32063">
    <property type="match status" value="1"/>
</dbReference>
<keyword evidence="1" id="KW-1133">Transmembrane helix</keyword>
<dbReference type="SUPFAM" id="SSF82866">
    <property type="entry name" value="Multidrug efflux transporter AcrB transmembrane domain"/>
    <property type="match status" value="2"/>
</dbReference>
<dbReference type="InterPro" id="IPR000731">
    <property type="entry name" value="SSD"/>
</dbReference>
<dbReference type="PRINTS" id="PR00702">
    <property type="entry name" value="ACRIFLAVINRP"/>
</dbReference>
<feature type="transmembrane region" description="Helical" evidence="1">
    <location>
        <begin position="333"/>
        <end position="352"/>
    </location>
</feature>
<feature type="transmembrane region" description="Helical" evidence="1">
    <location>
        <begin position="385"/>
        <end position="407"/>
    </location>
</feature>
<dbReference type="Gene3D" id="3.30.70.1440">
    <property type="entry name" value="Multidrug efflux transporter AcrB pore domain"/>
    <property type="match status" value="1"/>
</dbReference>
<dbReference type="RefSeq" id="WP_100745072.1">
    <property type="nucleotide sequence ID" value="NZ_NPDW01000004.1"/>
</dbReference>
<evidence type="ECO:0000313" key="3">
    <source>
        <dbReference type="EMBL" id="PJZ83004.1"/>
    </source>
</evidence>
<feature type="transmembrane region" description="Helical" evidence="1">
    <location>
        <begin position="460"/>
        <end position="483"/>
    </location>
</feature>
<accession>A0A2N0AFE7</accession>
<keyword evidence="4" id="KW-1185">Reference proteome</keyword>
<dbReference type="GO" id="GO:0005886">
    <property type="term" value="C:plasma membrane"/>
    <property type="evidence" value="ECO:0007669"/>
    <property type="project" value="TreeGrafter"/>
</dbReference>
<dbReference type="EMBL" id="NPDX01000008">
    <property type="protein sequence ID" value="PJZ83004.1"/>
    <property type="molecule type" value="Genomic_DNA"/>
</dbReference>
<name>A0A2N0AFE7_9LEPT</name>
<dbReference type="SUPFAM" id="SSF82693">
    <property type="entry name" value="Multidrug efflux transporter AcrB pore domain, PN1, PN2, PC1 and PC2 subdomains"/>
    <property type="match status" value="2"/>
</dbReference>
<dbReference type="AlphaFoldDB" id="A0A2N0AFE7"/>
<keyword evidence="1" id="KW-0472">Membrane</keyword>
<dbReference type="Gene3D" id="3.30.70.1430">
    <property type="entry name" value="Multidrug efflux transporter AcrB pore domain"/>
    <property type="match status" value="2"/>
</dbReference>
<dbReference type="Proteomes" id="UP000232145">
    <property type="component" value="Unassembled WGS sequence"/>
</dbReference>
<dbReference type="GO" id="GO:0042910">
    <property type="term" value="F:xenobiotic transmembrane transporter activity"/>
    <property type="evidence" value="ECO:0007669"/>
    <property type="project" value="TreeGrafter"/>
</dbReference>
<keyword evidence="1" id="KW-0812">Transmembrane</keyword>
<feature type="transmembrane region" description="Helical" evidence="1">
    <location>
        <begin position="868"/>
        <end position="888"/>
    </location>
</feature>
<feature type="transmembrane region" description="Helical" evidence="1">
    <location>
        <begin position="970"/>
        <end position="997"/>
    </location>
</feature>
<dbReference type="OrthoDB" id="366306at2"/>
<feature type="transmembrane region" description="Helical" evidence="1">
    <location>
        <begin position="842"/>
        <end position="861"/>
    </location>
</feature>
<sequence>MNNLLVIIVKRKITVTMFVVALLGFGIASYRNLKYELMPKKESNILSIITRYPGNSPSRIEELITKPIEKQIVGVGGVEKILSSSEEGESKITIFFNSEEPIKYKSVELKSKVELVRYNFPREVEEPYVVRFNPEDKPVFTIRLTSKVLSLKELREISEKKLKTILERIPGVGEVIVIGGRYREIRVDVDKGRLLSTGLTPSHVMDEIRNINRDIYLGKLINSPENENELRLKNRIESIQDLRNINFVVGKTRKVVHITDISEIYDGERDLSDLSREKGAENVSIQIKKNSSANILEVCRLLEQEVTNFEYPNIAFEIAYNQSKYISAALDSVSSSGLVGALACSLIVFFFLKDLRYTIIISITIPIAVILSFVILDSLEKSLNIMTLAGLALGVGVLIDSSIVVIERINSNISNHVSDPIFLSIEELWKELLASSVTNIIVFIPLLYASADFKNNFLDLATSITACILIAYFLSLIFVPMLCSVVPEKWNFLSADFFDQKKTPLASLLSIKEQYSFSIPFHRFKLTHPKMVSLLIIISLGFVFMFFIRKEYVDFAGSREIMGSVELPTGTNLEATSRSVKLIEELISKNPYVEKVSTKVEKWHADLSIKLKKDLAGNSPDDIKNQLRSTTDEVKGVFVYYIDANAFGSNKELDIDLIGDDLEELKKLSREVADSVKELKETDQVVFRFRDGKEEIQLSLRQDKVALAGLTNQFISDFARTALQGSIPTKIFDRDREVDIRVRFRADDRRSVDDLTYSLIPVNDSKVSLIDLLETKRTKSDTRINRKNKRRMVTITANFKDISLSEYAEKAEAKLKVFPFPQNYYYDLGDAVKKLRKNQIEMFGFILFAVGLIYGTLAILFQSLRISFPIMLMVPINIAATTFFLFIFRQTYNVSTYIGFILLAGLSINNAIMIIENALRNESSIPFPEKMKMAVINRKRAMRMTTLTTIFALIPGIFGSNEGSEFWRPMSLAVIFGMSFSYVSAIEIFPSLANFFVNFKLLVPRLSIRKSI</sequence>
<proteinExistence type="predicted"/>
<feature type="transmembrane region" description="Helical" evidence="1">
    <location>
        <begin position="531"/>
        <end position="548"/>
    </location>
</feature>
<organism evidence="3 4">
    <name type="scientific">Leptospira harrisiae</name>
    <dbReference type="NCBI Taxonomy" id="2023189"/>
    <lineage>
        <taxon>Bacteria</taxon>
        <taxon>Pseudomonadati</taxon>
        <taxon>Spirochaetota</taxon>
        <taxon>Spirochaetia</taxon>
        <taxon>Leptospirales</taxon>
        <taxon>Leptospiraceae</taxon>
        <taxon>Leptospira</taxon>
    </lineage>
</organism>
<dbReference type="PANTHER" id="PTHR32063:SF0">
    <property type="entry name" value="SWARMING MOTILITY PROTEIN SWRC"/>
    <property type="match status" value="1"/>
</dbReference>
<evidence type="ECO:0000313" key="4">
    <source>
        <dbReference type="Proteomes" id="UP000232145"/>
    </source>
</evidence>
<dbReference type="PROSITE" id="PS50156">
    <property type="entry name" value="SSD"/>
    <property type="match status" value="1"/>
</dbReference>
<feature type="transmembrane region" description="Helical" evidence="1">
    <location>
        <begin position="359"/>
        <end position="379"/>
    </location>
</feature>
<reference evidence="3 4" key="1">
    <citation type="submission" date="2017-07" db="EMBL/GenBank/DDBJ databases">
        <title>Leptospira spp. isolated from tropical soils.</title>
        <authorList>
            <person name="Thibeaux R."/>
            <person name="Iraola G."/>
            <person name="Ferres I."/>
            <person name="Bierque E."/>
            <person name="Girault D."/>
            <person name="Soupe-Gilbert M.-E."/>
            <person name="Picardeau M."/>
            <person name="Goarant C."/>
        </authorList>
    </citation>
    <scope>NUCLEOTIDE SEQUENCE [LARGE SCALE GENOMIC DNA]</scope>
    <source>
        <strain evidence="3 4">FH2-B-A1</strain>
    </source>
</reference>
<dbReference type="Gene3D" id="1.20.1640.10">
    <property type="entry name" value="Multidrug efflux transporter AcrB transmembrane domain"/>
    <property type="match status" value="2"/>
</dbReference>
<feature type="transmembrane region" description="Helical" evidence="1">
    <location>
        <begin position="12"/>
        <end position="30"/>
    </location>
</feature>
<comment type="caution">
    <text evidence="3">The sequence shown here is derived from an EMBL/GenBank/DDBJ whole genome shotgun (WGS) entry which is preliminary data.</text>
</comment>
<feature type="domain" description="SSD" evidence="2">
    <location>
        <begin position="852"/>
        <end position="995"/>
    </location>
</feature>
<evidence type="ECO:0000259" key="2">
    <source>
        <dbReference type="PROSITE" id="PS50156"/>
    </source>
</evidence>
<dbReference type="Pfam" id="PF00873">
    <property type="entry name" value="ACR_tran"/>
    <property type="match status" value="1"/>
</dbReference>
<dbReference type="InterPro" id="IPR027463">
    <property type="entry name" value="AcrB_DN_DC_subdom"/>
</dbReference>